<evidence type="ECO:0000313" key="1">
    <source>
        <dbReference type="EMBL" id="WNZ25345.1"/>
    </source>
</evidence>
<dbReference type="Pfam" id="PF08852">
    <property type="entry name" value="DUF1822"/>
    <property type="match status" value="1"/>
</dbReference>
<gene>
    <name evidence="1" type="ORF">HJG54_22495</name>
</gene>
<reference evidence="1" key="1">
    <citation type="submission" date="2020-05" db="EMBL/GenBank/DDBJ databases">
        <authorList>
            <person name="Zhu T."/>
            <person name="Keshari N."/>
            <person name="Lu X."/>
        </authorList>
    </citation>
    <scope>NUCLEOTIDE SEQUENCE</scope>
    <source>
        <strain evidence="1">NK1-12</strain>
    </source>
</reference>
<dbReference type="AlphaFoldDB" id="A0AA96WHQ7"/>
<dbReference type="EMBL" id="CP053586">
    <property type="protein sequence ID" value="WNZ25345.1"/>
    <property type="molecule type" value="Genomic_DNA"/>
</dbReference>
<name>A0AA96WHQ7_9CYAN</name>
<sequence length="404" mass="44776">MNFFLDDELITAQLLSPEGISLAPEQINWALELSQQATTEAERWQTYLSGLALLGVQEWLQQRLPDLALKSDWLPGRNLSVTKAKQAALSQQVCQLQIGEFRLYLLLTDCLEDPMVAIPKAIVDLTEFAADFYLLVEVLEELAEVRVYGYLPGSQLIARAHQQTPTIQFDPQLDPETMLLPVDQFTHEVDTLLLHLRHSDAAALRTASAASRSASPHSPLSPSPAINVGAWLRNRLDQVAEELSWLLLPPVAFNLEGAMMAMRSARSPIEDLDAVITELIREHRLEISPEARSAYWDFQVGTTALRLYVLGWALASAADSPEWSLLLVLGAQPSTHLPSGTVLKVEDAMQVLAEEQLDQSPYLYAQVAGTWDEQFRVTVALPNGESLVLPPFAFNPDAIDPRPA</sequence>
<accession>A0AA96WHQ7</accession>
<organism evidence="1">
    <name type="scientific">Leptolyngbya sp. NK1-12</name>
    <dbReference type="NCBI Taxonomy" id="2547451"/>
    <lineage>
        <taxon>Bacteria</taxon>
        <taxon>Bacillati</taxon>
        <taxon>Cyanobacteriota</taxon>
        <taxon>Cyanophyceae</taxon>
        <taxon>Leptolyngbyales</taxon>
        <taxon>Leptolyngbyaceae</taxon>
        <taxon>Leptolyngbya group</taxon>
        <taxon>Leptolyngbya</taxon>
    </lineage>
</organism>
<protein>
    <submittedName>
        <fullName evidence="1">DUF1822 family protein</fullName>
    </submittedName>
</protein>
<proteinExistence type="predicted"/>
<dbReference type="RefSeq" id="WP_316431490.1">
    <property type="nucleotide sequence ID" value="NZ_CP053586.1"/>
</dbReference>
<dbReference type="InterPro" id="IPR014951">
    <property type="entry name" value="DUF1822"/>
</dbReference>